<dbReference type="GO" id="GO:0004497">
    <property type="term" value="F:monooxygenase activity"/>
    <property type="evidence" value="ECO:0007669"/>
    <property type="project" value="TreeGrafter"/>
</dbReference>
<evidence type="ECO:0000256" key="1">
    <source>
        <dbReference type="ARBA" id="ARBA00023002"/>
    </source>
</evidence>
<name>A0A8S8ZNR5_SORMA</name>
<evidence type="ECO:0000313" key="3">
    <source>
        <dbReference type="Proteomes" id="UP000433876"/>
    </source>
</evidence>
<organism evidence="2 3">
    <name type="scientific">Sordaria macrospora</name>
    <dbReference type="NCBI Taxonomy" id="5147"/>
    <lineage>
        <taxon>Eukaryota</taxon>
        <taxon>Fungi</taxon>
        <taxon>Dikarya</taxon>
        <taxon>Ascomycota</taxon>
        <taxon>Pezizomycotina</taxon>
        <taxon>Sordariomycetes</taxon>
        <taxon>Sordariomycetidae</taxon>
        <taxon>Sordariales</taxon>
        <taxon>Sordariaceae</taxon>
        <taxon>Sordaria</taxon>
    </lineage>
</organism>
<proteinExistence type="predicted"/>
<gene>
    <name evidence="2" type="ORF">SMACR_07351</name>
</gene>
<protein>
    <submittedName>
        <fullName evidence="2">Uncharacterized protein</fullName>
    </submittedName>
</protein>
<dbReference type="EMBL" id="NMPR01000085">
    <property type="protein sequence ID" value="KAA8631139.1"/>
    <property type="molecule type" value="Genomic_DNA"/>
</dbReference>
<evidence type="ECO:0000313" key="2">
    <source>
        <dbReference type="EMBL" id="KAA8631139.1"/>
    </source>
</evidence>
<dbReference type="VEuPathDB" id="FungiDB:SMAC_07351"/>
<dbReference type="PANTHER" id="PTHR43539:SF68">
    <property type="entry name" value="FLAVIN-BINDING MONOOXYGENASE-LIKE PROTEIN (AFU_ORTHOLOGUE AFUA_4G09220)"/>
    <property type="match status" value="1"/>
</dbReference>
<reference evidence="2 3" key="1">
    <citation type="submission" date="2017-07" db="EMBL/GenBank/DDBJ databases">
        <title>Genome sequence of the Sordaria macrospora wild type strain R19027.</title>
        <authorList>
            <person name="Nowrousian M."/>
            <person name="Teichert I."/>
            <person name="Kueck U."/>
        </authorList>
    </citation>
    <scope>NUCLEOTIDE SEQUENCE [LARGE SCALE GENOMIC DNA]</scope>
    <source>
        <strain evidence="2 3">R19027</strain>
        <tissue evidence="2">Mycelium</tissue>
    </source>
</reference>
<keyword evidence="1" id="KW-0560">Oxidoreductase</keyword>
<dbReference type="Gene3D" id="3.50.50.60">
    <property type="entry name" value="FAD/NAD(P)-binding domain"/>
    <property type="match status" value="2"/>
</dbReference>
<accession>A0A8S8ZNR5</accession>
<dbReference type="InterPro" id="IPR036188">
    <property type="entry name" value="FAD/NAD-bd_sf"/>
</dbReference>
<dbReference type="AlphaFoldDB" id="A0A8S8ZNR5"/>
<dbReference type="Pfam" id="PF13738">
    <property type="entry name" value="Pyr_redox_3"/>
    <property type="match status" value="1"/>
</dbReference>
<dbReference type="GO" id="GO:0050660">
    <property type="term" value="F:flavin adenine dinucleotide binding"/>
    <property type="evidence" value="ECO:0007669"/>
    <property type="project" value="TreeGrafter"/>
</dbReference>
<dbReference type="OMA" id="SFCDLPY"/>
<comment type="caution">
    <text evidence="2">The sequence shown here is derived from an EMBL/GenBank/DDBJ whole genome shotgun (WGS) entry which is preliminary data.</text>
</comment>
<dbReference type="SUPFAM" id="SSF51905">
    <property type="entry name" value="FAD/NAD(P)-binding domain"/>
    <property type="match status" value="2"/>
</dbReference>
<dbReference type="PANTHER" id="PTHR43539">
    <property type="entry name" value="FLAVIN-BINDING MONOOXYGENASE-LIKE PROTEIN (AFU_ORTHOLOGUE AFUA_4G09220)"/>
    <property type="match status" value="1"/>
</dbReference>
<dbReference type="Proteomes" id="UP000433876">
    <property type="component" value="Unassembled WGS sequence"/>
</dbReference>
<sequence length="675" mass="73693">MATTVNKLAPHDHEYLPQVDLREMFEKQPLPIIAPGTVDSASMVGDEATEKALAVVDALNAALVAEDAKSLESLFFPGVVYWKDTLALTYHLRTFSGAAVVAASILETRKLRGIERGIQLEGPAQFVPASPVLQFIDCSISFKTCSPAASCSGRVLFLPVKKDNGSLDWKVWILSTRLEGLDLQPEDETLLKVPGKQLEGVECFETDVFIIGGGNAAVTLSARLKALGVESVMAEKNARPGDNWANRYDCLKFHVPTTLCQMPFMDYGKELTGKHMLTRNDLASQVRKYVEAFKLNIITSAKIKSTVYDGSTEKWIVKFQTPDGQRTTIAKHVVQATGIASHKPYIPPMADSQSYKGVNIHSEFFESGNELKARGVQSVIIVGSANTAFDVLEDCHAAGLQATMVVRSPTYIIPLEYVCHPRSLGLYDFDVAMADRMILTLPNFVDGQLSRELFRMFASEEPDRYKPLAAAGFPVMDSTHPRSALMHNLIERAGGHYVDVGGTDLIVQGKVGLKALIEPVGFTETGLRFSDGSVVDADAVVWCTGFADRDVREVTAEILGGEEAEAEVKGENMLGPKDIAARLEGTWGLDAEGEVRGLWKRPLGLENYWVMGGYTQQHRWYSPILALQIKAELEGVLPPAYRKTPTSVATGSGQAQGVKGVTVVHKMSELVETVN</sequence>
<dbReference type="InterPro" id="IPR050982">
    <property type="entry name" value="Auxin_biosynth/cation_transpt"/>
</dbReference>